<evidence type="ECO:0000313" key="5">
    <source>
        <dbReference type="Proteomes" id="UP000027142"/>
    </source>
</evidence>
<dbReference type="HOGENOM" id="CLU_069356_12_9_9"/>
<dbReference type="InterPro" id="IPR023772">
    <property type="entry name" value="DNA-bd_HTH_TetR-type_CS"/>
</dbReference>
<dbReference type="KEGG" id="ble:BleG1_1740"/>
<dbReference type="PROSITE" id="PS50977">
    <property type="entry name" value="HTH_TETR_2"/>
    <property type="match status" value="1"/>
</dbReference>
<dbReference type="InterPro" id="IPR001647">
    <property type="entry name" value="HTH_TetR"/>
</dbReference>
<dbReference type="SUPFAM" id="SSF46689">
    <property type="entry name" value="Homeodomain-like"/>
    <property type="match status" value="1"/>
</dbReference>
<dbReference type="InterPro" id="IPR036271">
    <property type="entry name" value="Tet_transcr_reg_TetR-rel_C_sf"/>
</dbReference>
<feature type="DNA-binding region" description="H-T-H motif" evidence="2">
    <location>
        <begin position="25"/>
        <end position="44"/>
    </location>
</feature>
<name>A0A060M184_9BACI</name>
<dbReference type="InterPro" id="IPR009057">
    <property type="entry name" value="Homeodomain-like_sf"/>
</dbReference>
<dbReference type="Pfam" id="PF00440">
    <property type="entry name" value="TetR_N"/>
    <property type="match status" value="1"/>
</dbReference>
<organism evidence="4 5">
    <name type="scientific">Shouchella lehensis G1</name>
    <dbReference type="NCBI Taxonomy" id="1246626"/>
    <lineage>
        <taxon>Bacteria</taxon>
        <taxon>Bacillati</taxon>
        <taxon>Bacillota</taxon>
        <taxon>Bacilli</taxon>
        <taxon>Bacillales</taxon>
        <taxon>Bacillaceae</taxon>
        <taxon>Shouchella</taxon>
    </lineage>
</organism>
<evidence type="ECO:0000313" key="4">
    <source>
        <dbReference type="EMBL" id="AIC94318.1"/>
    </source>
</evidence>
<evidence type="ECO:0000256" key="2">
    <source>
        <dbReference type="PROSITE-ProRule" id="PRU00335"/>
    </source>
</evidence>
<dbReference type="Proteomes" id="UP000027142">
    <property type="component" value="Chromosome"/>
</dbReference>
<sequence length="187" mass="21227">MSDKQEAIKQAAITLFARRGFDGTTVPLVAEEASVGAGTIYRYFENKEVLLNVIMQDEMFRLEESLKAKFPYDKTTRDQFSHLFITLIRYSQENFDALMLINSHTTSRHITDKTKCDYTSLLAFVSTIVEAGREQEMIDRDLPIEAIVAITFGAVVELAKCFNGGELSLTDTLLKTLDEKLWRAISR</sequence>
<dbReference type="InterPro" id="IPR050109">
    <property type="entry name" value="HTH-type_TetR-like_transc_reg"/>
</dbReference>
<evidence type="ECO:0000256" key="1">
    <source>
        <dbReference type="ARBA" id="ARBA00023125"/>
    </source>
</evidence>
<protein>
    <submittedName>
        <fullName evidence="4">HTH-type transcriptional repressor</fullName>
    </submittedName>
</protein>
<dbReference type="eggNOG" id="COG1309">
    <property type="taxonomic scope" value="Bacteria"/>
</dbReference>
<dbReference type="OrthoDB" id="6430772at2"/>
<dbReference type="PRINTS" id="PR00455">
    <property type="entry name" value="HTHTETR"/>
</dbReference>
<dbReference type="SUPFAM" id="SSF48498">
    <property type="entry name" value="Tetracyclin repressor-like, C-terminal domain"/>
    <property type="match status" value="1"/>
</dbReference>
<reference evidence="4 5" key="1">
    <citation type="journal article" date="2014" name="Gene">
        <title>A comparative genomic analysis of the alkalitolerant soil bacterium Bacillus lehensis G1.</title>
        <authorList>
            <person name="Noor Y.M."/>
            <person name="Samsulrizal N.H."/>
            <person name="Jema'on N.A."/>
            <person name="Low K.O."/>
            <person name="Ramli A.N."/>
            <person name="Alias N.I."/>
            <person name="Damis S.I."/>
            <person name="Fuzi S.F."/>
            <person name="Isa M.N."/>
            <person name="Murad A.M."/>
            <person name="Raih M.F."/>
            <person name="Bakar F.D."/>
            <person name="Najimudin N."/>
            <person name="Mahadi N.M."/>
            <person name="Illias R.M."/>
        </authorList>
    </citation>
    <scope>NUCLEOTIDE SEQUENCE [LARGE SCALE GENOMIC DNA]</scope>
    <source>
        <strain evidence="4 5">G1</strain>
    </source>
</reference>
<keyword evidence="1 2" id="KW-0238">DNA-binding</keyword>
<dbReference type="Gene3D" id="1.10.357.10">
    <property type="entry name" value="Tetracycline Repressor, domain 2"/>
    <property type="match status" value="1"/>
</dbReference>
<accession>A0A060M184</accession>
<keyword evidence="5" id="KW-1185">Reference proteome</keyword>
<dbReference type="InterPro" id="IPR032551">
    <property type="entry name" value="BscR_C"/>
</dbReference>
<dbReference type="PROSITE" id="PS01081">
    <property type="entry name" value="HTH_TETR_1"/>
    <property type="match status" value="1"/>
</dbReference>
<dbReference type="GO" id="GO:0000976">
    <property type="term" value="F:transcription cis-regulatory region binding"/>
    <property type="evidence" value="ECO:0007669"/>
    <property type="project" value="TreeGrafter"/>
</dbReference>
<dbReference type="EMBL" id="CP003923">
    <property type="protein sequence ID" value="AIC94318.1"/>
    <property type="molecule type" value="Genomic_DNA"/>
</dbReference>
<dbReference type="PANTHER" id="PTHR30055:SF207">
    <property type="entry name" value="HTH-TYPE TRANSCRIPTIONAL REPRESSOR FATR"/>
    <property type="match status" value="1"/>
</dbReference>
<dbReference type="Pfam" id="PF16295">
    <property type="entry name" value="TetR_C_10"/>
    <property type="match status" value="1"/>
</dbReference>
<dbReference type="PATRIC" id="fig|1246626.3.peg.1733"/>
<dbReference type="RefSeq" id="WP_038479536.1">
    <property type="nucleotide sequence ID" value="NZ_CP003923.1"/>
</dbReference>
<dbReference type="PANTHER" id="PTHR30055">
    <property type="entry name" value="HTH-TYPE TRANSCRIPTIONAL REGULATOR RUTR"/>
    <property type="match status" value="1"/>
</dbReference>
<proteinExistence type="predicted"/>
<dbReference type="GO" id="GO:0003700">
    <property type="term" value="F:DNA-binding transcription factor activity"/>
    <property type="evidence" value="ECO:0007669"/>
    <property type="project" value="TreeGrafter"/>
</dbReference>
<evidence type="ECO:0000259" key="3">
    <source>
        <dbReference type="PROSITE" id="PS50977"/>
    </source>
</evidence>
<dbReference type="AlphaFoldDB" id="A0A060M184"/>
<feature type="domain" description="HTH tetR-type" evidence="3">
    <location>
        <begin position="2"/>
        <end position="62"/>
    </location>
</feature>
<dbReference type="STRING" id="1246626.BleG1_1740"/>
<gene>
    <name evidence="4" type="ORF">BleG1_1740</name>
</gene>